<name>A0ACC1Y135_MELAZ</name>
<evidence type="ECO:0000313" key="1">
    <source>
        <dbReference type="EMBL" id="KAJ4717303.1"/>
    </source>
</evidence>
<sequence>MAILSLKLEVVIFLYFLFVLLSFATAWVACPRCEYKGKVSYFSEESALSCKQAYISFLILLFQFMQMKIGNDPDDVLMRFRVGNLWSLDFIYHAAGACAYGSMALDFNHGYLAAASFDGNEGRVCGRCYRVRCENKRLCKREGTTVIVTDELTNSNSNKKVNFSLSRKAYMAMAKKGMEKQLLKHGAVHVTYKSYPCDFFNNKNLTLRVEESSKWPDYLAVKVLYQGGQTNLYGIFAYPVSQVDPSHMMLLSRNGSAVFDNIVTSGPLKFEFVVRDDTDNLSIFAKNVFPADWKPGMIFDTGVQIRATQSEGCYVNKCPNDSW</sequence>
<reference evidence="1 2" key="1">
    <citation type="journal article" date="2023" name="Science">
        <title>Complex scaffold remodeling in plant triterpene biosynthesis.</title>
        <authorList>
            <person name="De La Pena R."/>
            <person name="Hodgson H."/>
            <person name="Liu J.C."/>
            <person name="Stephenson M.J."/>
            <person name="Martin A.C."/>
            <person name="Owen C."/>
            <person name="Harkess A."/>
            <person name="Leebens-Mack J."/>
            <person name="Jimenez L.E."/>
            <person name="Osbourn A."/>
            <person name="Sattely E.S."/>
        </authorList>
    </citation>
    <scope>NUCLEOTIDE SEQUENCE [LARGE SCALE GENOMIC DNA]</scope>
    <source>
        <strain evidence="2">cv. JPN11</strain>
        <tissue evidence="1">Leaf</tissue>
    </source>
</reference>
<accession>A0ACC1Y135</accession>
<keyword evidence="2" id="KW-1185">Reference proteome</keyword>
<proteinExistence type="predicted"/>
<dbReference type="EMBL" id="CM051399">
    <property type="protein sequence ID" value="KAJ4717303.1"/>
    <property type="molecule type" value="Genomic_DNA"/>
</dbReference>
<comment type="caution">
    <text evidence="1">The sequence shown here is derived from an EMBL/GenBank/DDBJ whole genome shotgun (WGS) entry which is preliminary data.</text>
</comment>
<protein>
    <submittedName>
        <fullName evidence="1">Expansin-like</fullName>
    </submittedName>
</protein>
<dbReference type="Proteomes" id="UP001164539">
    <property type="component" value="Chromosome 6"/>
</dbReference>
<evidence type="ECO:0000313" key="2">
    <source>
        <dbReference type="Proteomes" id="UP001164539"/>
    </source>
</evidence>
<organism evidence="1 2">
    <name type="scientific">Melia azedarach</name>
    <name type="common">Chinaberry tree</name>
    <dbReference type="NCBI Taxonomy" id="155640"/>
    <lineage>
        <taxon>Eukaryota</taxon>
        <taxon>Viridiplantae</taxon>
        <taxon>Streptophyta</taxon>
        <taxon>Embryophyta</taxon>
        <taxon>Tracheophyta</taxon>
        <taxon>Spermatophyta</taxon>
        <taxon>Magnoliopsida</taxon>
        <taxon>eudicotyledons</taxon>
        <taxon>Gunneridae</taxon>
        <taxon>Pentapetalae</taxon>
        <taxon>rosids</taxon>
        <taxon>malvids</taxon>
        <taxon>Sapindales</taxon>
        <taxon>Meliaceae</taxon>
        <taxon>Melia</taxon>
    </lineage>
</organism>
<gene>
    <name evidence="1" type="ORF">OWV82_012209</name>
</gene>